<evidence type="ECO:0000256" key="5">
    <source>
        <dbReference type="ARBA" id="ARBA00023055"/>
    </source>
</evidence>
<dbReference type="EMBL" id="QKRW01000002">
    <property type="protein sequence ID" value="RAL68136.1"/>
    <property type="molecule type" value="Genomic_DNA"/>
</dbReference>
<feature type="compositionally biased region" description="Low complexity" evidence="10">
    <location>
        <begin position="216"/>
        <end position="231"/>
    </location>
</feature>
<evidence type="ECO:0000313" key="12">
    <source>
        <dbReference type="EMBL" id="RAL68136.1"/>
    </source>
</evidence>
<reference evidence="12 13" key="1">
    <citation type="submission" date="2018-06" db="EMBL/GenBank/DDBJ databases">
        <title>Genome Sequence of the Brown Rot Fungal Pathogen Monilinia fructigena.</title>
        <authorList>
            <person name="Landi L."/>
            <person name="De Miccolis Angelini R.M."/>
            <person name="Pollastro S."/>
            <person name="Abate D."/>
            <person name="Faretra F."/>
            <person name="Romanazzi G."/>
        </authorList>
    </citation>
    <scope>NUCLEOTIDE SEQUENCE [LARGE SCALE GENOMIC DNA]</scope>
    <source>
        <strain evidence="12 13">Mfrg269</strain>
    </source>
</reference>
<keyword evidence="7 9" id="KW-0496">Mitochondrion</keyword>
<keyword evidence="3 9" id="KW-1000">Mitochondrion outer membrane</keyword>
<dbReference type="OrthoDB" id="3356905at2759"/>
<keyword evidence="8 9" id="KW-0472">Membrane</keyword>
<evidence type="ECO:0000256" key="3">
    <source>
        <dbReference type="ARBA" id="ARBA00022787"/>
    </source>
</evidence>
<evidence type="ECO:0000256" key="1">
    <source>
        <dbReference type="ARBA" id="ARBA00004370"/>
    </source>
</evidence>
<dbReference type="PANTHER" id="PTHR28204">
    <property type="entry name" value="MITOCHONDRIAL DISTRIBUTION AND MORPHOLOGY PROTEIN 12"/>
    <property type="match status" value="1"/>
</dbReference>
<feature type="domain" description="SMP-LTD" evidence="11">
    <location>
        <begin position="1"/>
        <end position="406"/>
    </location>
</feature>
<dbReference type="AlphaFoldDB" id="A0A395J793"/>
<comment type="subcellular location">
    <subcellularLocation>
        <location evidence="1">Membrane</location>
    </subcellularLocation>
    <subcellularLocation>
        <location evidence="9">Mitochondrion outer membrane</location>
        <topology evidence="9">Peripheral membrane protein</topology>
        <orientation evidence="9">Cytoplasmic side</orientation>
    </subcellularLocation>
    <subcellularLocation>
        <location evidence="9">Endoplasmic reticulum membrane</location>
        <topology evidence="9">Peripheral membrane protein</topology>
        <orientation evidence="9">Cytoplasmic side</orientation>
    </subcellularLocation>
    <text evidence="9">The ERMES/MDM complex localizes to a few discrete foci (around 10 per single cell), that represent mitochondria-endoplasmic reticulum junctions. These foci are often found next to mtDNA nucleoids.</text>
</comment>
<dbReference type="InterPro" id="IPR027532">
    <property type="entry name" value="Mdm12"/>
</dbReference>
<sequence length="406" mass="44589">MSIDLNWETLTTGPDGIALAEKIRDFVHGKFQTVTLPRFIKGVKVHTFDFGSIAPEVELKDICDPLPDFYEDIEDDNGEDYEDDEGSESSQTDEENEVAKTLRERRKMDRVERTANGPSHVSTPPAHIDTRYPGLRSMQGSGDTGSLFLGVSTPGIPGGTSNLSYFHSQLASGLSGTQTPLAAVAGAHLPQGWSDRPSSSLHLSALRQQSLREKTSLSTLAASSSATGTTTRDGAPEETIPEEQADGSEEPGSPPRRFREPKAEDLQTVFRVRYSGNIRLSLTVDILLDYPMPSFVGIPVKLNITGLSFDGVAVLAYIRKRAHFCFLSPEDAYAAIGADEKDADGFVGMKMGALLHEIKVESEIGQRENGKQVLKNVGKVEKFVLEQVRRIFEDEFVYPSFWTFLV</sequence>
<dbReference type="InterPro" id="IPR031468">
    <property type="entry name" value="SMP_LBD"/>
</dbReference>
<evidence type="ECO:0000256" key="2">
    <source>
        <dbReference type="ARBA" id="ARBA00022448"/>
    </source>
</evidence>
<dbReference type="GO" id="GO:1990456">
    <property type="term" value="P:mitochondrion-endoplasmic reticulum membrane tethering"/>
    <property type="evidence" value="ECO:0007669"/>
    <property type="project" value="TreeGrafter"/>
</dbReference>
<feature type="compositionally biased region" description="Basic and acidic residues" evidence="10">
    <location>
        <begin position="97"/>
        <end position="113"/>
    </location>
</feature>
<gene>
    <name evidence="9" type="primary">MDM12</name>
    <name evidence="12" type="ORF">DID88_008848</name>
</gene>
<evidence type="ECO:0000256" key="4">
    <source>
        <dbReference type="ARBA" id="ARBA00022824"/>
    </source>
</evidence>
<dbReference type="GO" id="GO:0032865">
    <property type="term" value="C:ERMES complex"/>
    <property type="evidence" value="ECO:0007669"/>
    <property type="project" value="UniProtKB-UniRule"/>
</dbReference>
<dbReference type="PANTHER" id="PTHR28204:SF1">
    <property type="entry name" value="MITOCHONDRIAL DISTRIBUTION AND MORPHOLOGY PROTEIN 12"/>
    <property type="match status" value="1"/>
</dbReference>
<evidence type="ECO:0000256" key="10">
    <source>
        <dbReference type="SAM" id="MobiDB-lite"/>
    </source>
</evidence>
<feature type="compositionally biased region" description="Acidic residues" evidence="10">
    <location>
        <begin position="239"/>
        <end position="249"/>
    </location>
</feature>
<comment type="similarity">
    <text evidence="9">Belongs to the MDM12 family.</text>
</comment>
<dbReference type="CDD" id="cd21672">
    <property type="entry name" value="SMP_Mdm12"/>
    <property type="match status" value="1"/>
</dbReference>
<keyword evidence="4 9" id="KW-0256">Endoplasmic reticulum</keyword>
<feature type="compositionally biased region" description="Acidic residues" evidence="10">
    <location>
        <begin position="69"/>
        <end position="96"/>
    </location>
</feature>
<accession>A0A395J793</accession>
<feature type="region of interest" description="Disordered" evidence="10">
    <location>
        <begin position="214"/>
        <end position="262"/>
    </location>
</feature>
<comment type="subunit">
    <text evidence="9">Component of the ER-mitochondria encounter structure (ERMES) or MDM complex, composed of MMM1, MDM10, MDM12 and MDM34. A MMM1 homodimer associates with one molecule of MDM12 on each side in a pairwise head-to-tail manner, and the SMP-LTD domains of MMM1 and MDM12 generate a continuous hydrophobic tunnel for phospholipid trafficking.</text>
</comment>
<keyword evidence="13" id="KW-1185">Reference proteome</keyword>
<keyword evidence="6" id="KW-0446">Lipid-binding</keyword>
<dbReference type="PROSITE" id="PS51847">
    <property type="entry name" value="SMP"/>
    <property type="match status" value="1"/>
</dbReference>
<name>A0A395J793_9HELO</name>
<dbReference type="GO" id="GO:0008289">
    <property type="term" value="F:lipid binding"/>
    <property type="evidence" value="ECO:0007669"/>
    <property type="project" value="UniProtKB-KW"/>
</dbReference>
<organism evidence="12 13">
    <name type="scientific">Monilinia fructigena</name>
    <dbReference type="NCBI Taxonomy" id="38457"/>
    <lineage>
        <taxon>Eukaryota</taxon>
        <taxon>Fungi</taxon>
        <taxon>Dikarya</taxon>
        <taxon>Ascomycota</taxon>
        <taxon>Pezizomycotina</taxon>
        <taxon>Leotiomycetes</taxon>
        <taxon>Helotiales</taxon>
        <taxon>Sclerotiniaceae</taxon>
        <taxon>Monilinia</taxon>
    </lineage>
</organism>
<evidence type="ECO:0000256" key="6">
    <source>
        <dbReference type="ARBA" id="ARBA00023121"/>
    </source>
</evidence>
<dbReference type="HAMAP" id="MF_03104">
    <property type="entry name" value="Mdm12"/>
    <property type="match status" value="1"/>
</dbReference>
<evidence type="ECO:0000256" key="7">
    <source>
        <dbReference type="ARBA" id="ARBA00023128"/>
    </source>
</evidence>
<dbReference type="GO" id="GO:0005789">
    <property type="term" value="C:endoplasmic reticulum membrane"/>
    <property type="evidence" value="ECO:0007669"/>
    <property type="project" value="UniProtKB-SubCell"/>
</dbReference>
<evidence type="ECO:0000256" key="9">
    <source>
        <dbReference type="HAMAP-Rule" id="MF_03104"/>
    </source>
</evidence>
<feature type="region of interest" description="Disordered" evidence="10">
    <location>
        <begin position="68"/>
        <end position="139"/>
    </location>
</feature>
<dbReference type="GO" id="GO:0045040">
    <property type="term" value="P:protein insertion into mitochondrial outer membrane"/>
    <property type="evidence" value="ECO:0007669"/>
    <property type="project" value="UniProtKB-UniRule"/>
</dbReference>
<evidence type="ECO:0000313" key="13">
    <source>
        <dbReference type="Proteomes" id="UP000249056"/>
    </source>
</evidence>
<keyword evidence="5" id="KW-0445">Lipid transport</keyword>
<evidence type="ECO:0000256" key="8">
    <source>
        <dbReference type="ARBA" id="ARBA00023136"/>
    </source>
</evidence>
<protein>
    <recommendedName>
        <fullName evidence="9">Mitochondrial distribution and morphology protein 12</fullName>
    </recommendedName>
    <alternativeName>
        <fullName evidence="9">Mitochondrial inheritance component MDM12</fullName>
    </alternativeName>
</protein>
<evidence type="ECO:0000259" key="11">
    <source>
        <dbReference type="PROSITE" id="PS51847"/>
    </source>
</evidence>
<dbReference type="Proteomes" id="UP000249056">
    <property type="component" value="Unassembled WGS sequence"/>
</dbReference>
<comment type="caution">
    <text evidence="12">The sequence shown here is derived from an EMBL/GenBank/DDBJ whole genome shotgun (WGS) entry which is preliminary data.</text>
</comment>
<dbReference type="Pfam" id="PF26544">
    <property type="entry name" value="Mdm12"/>
    <property type="match status" value="2"/>
</dbReference>
<proteinExistence type="inferred from homology"/>
<keyword evidence="2" id="KW-0813">Transport</keyword>
<comment type="function">
    <text evidence="9">Component of the ERMES/MDM complex, which serves as a molecular tether to connect the endoplasmic reticulum (ER) and mitochondria. Components of this complex are involved in the control of mitochondrial shape and protein biogenesis, and function in nonvesicular lipid trafficking between the ER and mitochondria. MDM12 is required for the interaction of the ER-resident membrane protein MMM1 and the outer mitochondrial membrane-resident beta-barrel protein MDM10. The MDM12-MMM1 subcomplex functions in the major beta-barrel assembly pathway that is responsible for biogenesis of all mitochondrial outer membrane beta-barrel proteins, and acts in a late step after the SAM complex. The MDM10-MDM12-MMM1 subcomplex further acts in the TOM40-specific pathway after the action of the MDM12-MMM1 complex. Essential for establishing and maintaining the structure of mitochondria and maintenance of mtDNA nucleoids.</text>
</comment>
<dbReference type="GO" id="GO:0015914">
    <property type="term" value="P:phospholipid transport"/>
    <property type="evidence" value="ECO:0007669"/>
    <property type="project" value="TreeGrafter"/>
</dbReference>